<name>I2GIK6_9BACT</name>
<keyword evidence="2" id="KW-1185">Reference proteome</keyword>
<organism evidence="1 2">
    <name type="scientific">Fibrisoma limi BUZ 3</name>
    <dbReference type="NCBI Taxonomy" id="1185876"/>
    <lineage>
        <taxon>Bacteria</taxon>
        <taxon>Pseudomonadati</taxon>
        <taxon>Bacteroidota</taxon>
        <taxon>Cytophagia</taxon>
        <taxon>Cytophagales</taxon>
        <taxon>Spirosomataceae</taxon>
        <taxon>Fibrisoma</taxon>
    </lineage>
</organism>
<reference evidence="1 2" key="1">
    <citation type="journal article" date="2012" name="J. Bacteriol.">
        <title>Genome Sequence of the Filamentous Bacterium Fibrisoma limi BUZ 3T.</title>
        <authorList>
            <person name="Filippini M."/>
            <person name="Qi W."/>
            <person name="Jaenicke S."/>
            <person name="Goesmann A."/>
            <person name="Smits T.H."/>
            <person name="Bagheri H.C."/>
        </authorList>
    </citation>
    <scope>NUCLEOTIDE SEQUENCE [LARGE SCALE GENOMIC DNA]</scope>
    <source>
        <strain evidence="2">BUZ 3T</strain>
    </source>
</reference>
<dbReference type="EMBL" id="CAIT01000006">
    <property type="protein sequence ID" value="CCH53731.1"/>
    <property type="molecule type" value="Genomic_DNA"/>
</dbReference>
<evidence type="ECO:0000313" key="2">
    <source>
        <dbReference type="Proteomes" id="UP000009309"/>
    </source>
</evidence>
<evidence type="ECO:0000313" key="1">
    <source>
        <dbReference type="EMBL" id="CCH53731.1"/>
    </source>
</evidence>
<dbReference type="Proteomes" id="UP000009309">
    <property type="component" value="Unassembled WGS sequence"/>
</dbReference>
<dbReference type="STRING" id="1185876.BN8_02848"/>
<dbReference type="AlphaFoldDB" id="I2GIK6"/>
<gene>
    <name evidence="1" type="ORF">BN8_02848</name>
</gene>
<accession>I2GIK6</accession>
<protein>
    <submittedName>
        <fullName evidence="1">Uncharacterized protein</fullName>
    </submittedName>
</protein>
<comment type="caution">
    <text evidence="1">The sequence shown here is derived from an EMBL/GenBank/DDBJ whole genome shotgun (WGS) entry which is preliminary data.</text>
</comment>
<proteinExistence type="predicted"/>
<sequence length="83" mass="9047">MVCTVRLTTPGPTFNNAGLQPFWPGYGLYGTSDHSQAETTLVTMSINRIGRRRGSGLYGTSDRSPCDDQCKEALPTAPIFYVC</sequence>